<dbReference type="PANTHER" id="PTHR35971:SF5">
    <property type="entry name" value="OBSCURIN LIKE CYTOSKELETAL ADAPTOR 1"/>
    <property type="match status" value="1"/>
</dbReference>
<evidence type="ECO:0000313" key="12">
    <source>
        <dbReference type="Proteomes" id="UP000765507"/>
    </source>
</evidence>
<dbReference type="FunFam" id="2.60.40.10:FF:000050">
    <property type="entry name" value="Titin isoform B"/>
    <property type="match status" value="1"/>
</dbReference>
<dbReference type="InterPro" id="IPR013783">
    <property type="entry name" value="Ig-like_fold"/>
</dbReference>
<evidence type="ECO:0000256" key="7">
    <source>
        <dbReference type="ARBA" id="ARBA00023157"/>
    </source>
</evidence>
<evidence type="ECO:0000256" key="1">
    <source>
        <dbReference type="ARBA" id="ARBA00004123"/>
    </source>
</evidence>
<evidence type="ECO:0000256" key="3">
    <source>
        <dbReference type="ARBA" id="ARBA00006692"/>
    </source>
</evidence>
<dbReference type="FunFam" id="2.60.40.10:FF:001089">
    <property type="entry name" value="Titin novex-3"/>
    <property type="match status" value="1"/>
</dbReference>
<dbReference type="PANTHER" id="PTHR35971">
    <property type="entry name" value="SI:DKEY-31G6.6"/>
    <property type="match status" value="1"/>
</dbReference>
<feature type="domain" description="Ig-like" evidence="10">
    <location>
        <begin position="313"/>
        <end position="396"/>
    </location>
</feature>
<reference evidence="11 12" key="1">
    <citation type="journal article" date="2020" name="G3 (Bethesda)">
        <title>Draft Genome of the Common Snapping Turtle, Chelydra serpentina, a Model for Phenotypic Plasticity in Reptiles.</title>
        <authorList>
            <person name="Das D."/>
            <person name="Singh S.K."/>
            <person name="Bierstedt J."/>
            <person name="Erickson A."/>
            <person name="Galli G.L.J."/>
            <person name="Crossley D.A. 2nd"/>
            <person name="Rhen T."/>
        </authorList>
    </citation>
    <scope>NUCLEOTIDE SEQUENCE [LARGE SCALE GENOMIC DNA]</scope>
    <source>
        <strain evidence="11">KW</strain>
    </source>
</reference>
<keyword evidence="8" id="KW-0539">Nucleus</keyword>
<keyword evidence="5" id="KW-0597">Phosphoprotein</keyword>
<feature type="non-terminal residue" evidence="11">
    <location>
        <position position="481"/>
    </location>
</feature>
<accession>A0A8T1TGV8</accession>
<dbReference type="FunFam" id="2.60.40.10:FF:001082">
    <property type="entry name" value="Titin novex-3"/>
    <property type="match status" value="1"/>
</dbReference>
<evidence type="ECO:0000259" key="10">
    <source>
        <dbReference type="PROSITE" id="PS50835"/>
    </source>
</evidence>
<keyword evidence="7" id="KW-1015">Disulfide bond</keyword>
<comment type="similarity">
    <text evidence="3">Belongs to the protein kinase superfamily. CAMK Ser/Thr protein kinase family.</text>
</comment>
<dbReference type="GO" id="GO:0005634">
    <property type="term" value="C:nucleus"/>
    <property type="evidence" value="ECO:0007669"/>
    <property type="project" value="UniProtKB-SubCell"/>
</dbReference>
<gene>
    <name evidence="11" type="ORF">G0U57_019855</name>
</gene>
<dbReference type="InterPro" id="IPR013098">
    <property type="entry name" value="Ig_I-set"/>
</dbReference>
<evidence type="ECO:0000256" key="8">
    <source>
        <dbReference type="ARBA" id="ARBA00023242"/>
    </source>
</evidence>
<sequence>ELKSDDKYEITVTGTVYTLQVKNCVITDESVYGFKLGRLGANARLHIETVKIIKKPKDVTALENATVSFELSVSHDTVPIKWFHRNVEIKSSDKYSMISQRKVHKLMLQNISPSDAGEYTAVVGQLECKAKLFVETVHITKTMKSIEVPETKTASFQCEVSHFNVPAVWLKNGVEIEMSQKFKIVVQGKLHQLNIINTSSEDSAEYTFVCGNDRVSATLTVNPILITSMLKDINAEEKDTITFEITVNYEGITYKWLKNGVEIKSTDRCQIRTKKLTHSLAIRNVHFGDAAEYSFVAGKAVSSATLYVEARHIEFRKHIKDIKVVEKKRAIFECEISEPDISVQWMKDGQELQLGDRMKVQRERFVHRLLITSTKMSDAGQYTVVAGGNMSSANLVVEGRDIRIRSVHKDVQVIERQRAVVEFEVNEDDVDARWYKDGIEINFQIEERYQYVVERRIHQMSITETRYNDAGEYTFVAGRNR</sequence>
<dbReference type="AlphaFoldDB" id="A0A8T1TGV8"/>
<dbReference type="Pfam" id="PF07679">
    <property type="entry name" value="I-set"/>
    <property type="match status" value="5"/>
</dbReference>
<dbReference type="FunFam" id="2.60.40.10:FF:001098">
    <property type="entry name" value="Titin novex-3"/>
    <property type="match status" value="1"/>
</dbReference>
<feature type="domain" description="Ig-like" evidence="10">
    <location>
        <begin position="135"/>
        <end position="220"/>
    </location>
</feature>
<dbReference type="FunFam" id="2.60.40.10:FF:001213">
    <property type="entry name" value="titin isoform X1"/>
    <property type="match status" value="1"/>
</dbReference>
<dbReference type="InterPro" id="IPR036179">
    <property type="entry name" value="Ig-like_dom_sf"/>
</dbReference>
<dbReference type="Proteomes" id="UP000765507">
    <property type="component" value="Unassembled WGS sequence"/>
</dbReference>
<evidence type="ECO:0000256" key="5">
    <source>
        <dbReference type="ARBA" id="ARBA00022553"/>
    </source>
</evidence>
<proteinExistence type="inferred from homology"/>
<keyword evidence="12" id="KW-1185">Reference proteome</keyword>
<keyword evidence="4" id="KW-0963">Cytoplasm</keyword>
<feature type="non-terminal residue" evidence="11">
    <location>
        <position position="1"/>
    </location>
</feature>
<protein>
    <submittedName>
        <fullName evidence="11">Titin</fullName>
    </submittedName>
</protein>
<comment type="subcellular location">
    <subcellularLocation>
        <location evidence="2">Cytoplasm</location>
    </subcellularLocation>
    <subcellularLocation>
        <location evidence="1">Nucleus</location>
    </subcellularLocation>
</comment>
<dbReference type="InterPro" id="IPR003599">
    <property type="entry name" value="Ig_sub"/>
</dbReference>
<dbReference type="PROSITE" id="PS50835">
    <property type="entry name" value="IG_LIKE"/>
    <property type="match status" value="2"/>
</dbReference>
<keyword evidence="9" id="KW-0393">Immunoglobulin domain</keyword>
<dbReference type="InterPro" id="IPR007110">
    <property type="entry name" value="Ig-like_dom"/>
</dbReference>
<comment type="caution">
    <text evidence="11">The sequence shown here is derived from an EMBL/GenBank/DDBJ whole genome shotgun (WGS) entry which is preliminary data.</text>
</comment>
<dbReference type="InterPro" id="IPR052385">
    <property type="entry name" value="Obscurin/Obscurin-like_Reg"/>
</dbReference>
<dbReference type="OrthoDB" id="5969272at2759"/>
<dbReference type="EMBL" id="JAHGAV010000007">
    <property type="protein sequence ID" value="KAG6940150.1"/>
    <property type="molecule type" value="Genomic_DNA"/>
</dbReference>
<evidence type="ECO:0000256" key="9">
    <source>
        <dbReference type="ARBA" id="ARBA00023319"/>
    </source>
</evidence>
<dbReference type="GO" id="GO:0005737">
    <property type="term" value="C:cytoplasm"/>
    <property type="evidence" value="ECO:0007669"/>
    <property type="project" value="UniProtKB-SubCell"/>
</dbReference>
<evidence type="ECO:0000313" key="11">
    <source>
        <dbReference type="EMBL" id="KAG6940150.1"/>
    </source>
</evidence>
<keyword evidence="6" id="KW-0677">Repeat</keyword>
<evidence type="ECO:0000256" key="6">
    <source>
        <dbReference type="ARBA" id="ARBA00022737"/>
    </source>
</evidence>
<organism evidence="11 12">
    <name type="scientific">Chelydra serpentina</name>
    <name type="common">Snapping turtle</name>
    <name type="synonym">Testudo serpentina</name>
    <dbReference type="NCBI Taxonomy" id="8475"/>
    <lineage>
        <taxon>Eukaryota</taxon>
        <taxon>Metazoa</taxon>
        <taxon>Chordata</taxon>
        <taxon>Craniata</taxon>
        <taxon>Vertebrata</taxon>
        <taxon>Euteleostomi</taxon>
        <taxon>Archelosauria</taxon>
        <taxon>Testudinata</taxon>
        <taxon>Testudines</taxon>
        <taxon>Cryptodira</taxon>
        <taxon>Durocryptodira</taxon>
        <taxon>Americhelydia</taxon>
        <taxon>Chelydroidea</taxon>
        <taxon>Chelydridae</taxon>
        <taxon>Chelydra</taxon>
    </lineage>
</organism>
<evidence type="ECO:0000256" key="4">
    <source>
        <dbReference type="ARBA" id="ARBA00022490"/>
    </source>
</evidence>
<dbReference type="Gene3D" id="2.60.40.10">
    <property type="entry name" value="Immunoglobulins"/>
    <property type="match status" value="5"/>
</dbReference>
<dbReference type="SUPFAM" id="SSF48726">
    <property type="entry name" value="Immunoglobulin"/>
    <property type="match status" value="5"/>
</dbReference>
<name>A0A8T1TGV8_CHESE</name>
<dbReference type="SMART" id="SM00409">
    <property type="entry name" value="IG"/>
    <property type="match status" value="4"/>
</dbReference>
<evidence type="ECO:0000256" key="2">
    <source>
        <dbReference type="ARBA" id="ARBA00004496"/>
    </source>
</evidence>